<keyword evidence="2" id="KW-0472">Membrane</keyword>
<comment type="caution">
    <text evidence="3">The sequence shown here is derived from an EMBL/GenBank/DDBJ whole genome shotgun (WGS) entry which is preliminary data.</text>
</comment>
<name>A0AAD9CWX1_PAPLA</name>
<evidence type="ECO:0000313" key="4">
    <source>
        <dbReference type="Proteomes" id="UP001182556"/>
    </source>
</evidence>
<keyword evidence="4" id="KW-1185">Reference proteome</keyword>
<dbReference type="AlphaFoldDB" id="A0AAD9CWX1"/>
<evidence type="ECO:0000256" key="2">
    <source>
        <dbReference type="SAM" id="Phobius"/>
    </source>
</evidence>
<proteinExistence type="predicted"/>
<dbReference type="Proteomes" id="UP001182556">
    <property type="component" value="Unassembled WGS sequence"/>
</dbReference>
<reference evidence="3" key="1">
    <citation type="submission" date="2023-02" db="EMBL/GenBank/DDBJ databases">
        <title>Identification and recombinant expression of a fungal hydrolase from Papiliotrema laurentii that hydrolyzes apple cutin and clears colloidal polyester polyurethane.</title>
        <authorList>
            <consortium name="DOE Joint Genome Institute"/>
            <person name="Roman V.A."/>
            <person name="Bojanowski C."/>
            <person name="Crable B.R."/>
            <person name="Wagner D.N."/>
            <person name="Hung C.S."/>
            <person name="Nadeau L.J."/>
            <person name="Schratz L."/>
            <person name="Haridas S."/>
            <person name="Pangilinan J."/>
            <person name="Lipzen A."/>
            <person name="Na H."/>
            <person name="Yan M."/>
            <person name="Ng V."/>
            <person name="Grigoriev I.V."/>
            <person name="Spatafora J.W."/>
            <person name="Barlow D."/>
            <person name="Biffinger J."/>
            <person name="Kelley-Loughnane N."/>
            <person name="Varaljay V.A."/>
            <person name="Crookes-Goodson W.J."/>
        </authorList>
    </citation>
    <scope>NUCLEOTIDE SEQUENCE</scope>
    <source>
        <strain evidence="3">5307AH</strain>
    </source>
</reference>
<accession>A0AAD9CWX1</accession>
<evidence type="ECO:0000313" key="3">
    <source>
        <dbReference type="EMBL" id="KAK1923120.1"/>
    </source>
</evidence>
<keyword evidence="2" id="KW-0812">Transmembrane</keyword>
<feature type="transmembrane region" description="Helical" evidence="2">
    <location>
        <begin position="16"/>
        <end position="39"/>
    </location>
</feature>
<evidence type="ECO:0000256" key="1">
    <source>
        <dbReference type="SAM" id="MobiDB-lite"/>
    </source>
</evidence>
<feature type="region of interest" description="Disordered" evidence="1">
    <location>
        <begin position="73"/>
        <end position="102"/>
    </location>
</feature>
<sequence>MLAGLNQWNLFPSLGWFVPLCIGPSLEAIPAALMSWSIFRARARELAWKWGGADVKAMRRCDTSDHFILLSQGGSQSSSMKPNAESWVRVPPSQEYSSQRVF</sequence>
<protein>
    <submittedName>
        <fullName evidence="3">Uncharacterized protein</fullName>
    </submittedName>
</protein>
<keyword evidence="2" id="KW-1133">Transmembrane helix</keyword>
<gene>
    <name evidence="3" type="ORF">DB88DRAFT_493843</name>
</gene>
<organism evidence="3 4">
    <name type="scientific">Papiliotrema laurentii</name>
    <name type="common">Cryptococcus laurentii</name>
    <dbReference type="NCBI Taxonomy" id="5418"/>
    <lineage>
        <taxon>Eukaryota</taxon>
        <taxon>Fungi</taxon>
        <taxon>Dikarya</taxon>
        <taxon>Basidiomycota</taxon>
        <taxon>Agaricomycotina</taxon>
        <taxon>Tremellomycetes</taxon>
        <taxon>Tremellales</taxon>
        <taxon>Rhynchogastremaceae</taxon>
        <taxon>Papiliotrema</taxon>
    </lineage>
</organism>
<dbReference type="EMBL" id="JAODAN010000007">
    <property type="protein sequence ID" value="KAK1923120.1"/>
    <property type="molecule type" value="Genomic_DNA"/>
</dbReference>